<comment type="caution">
    <text evidence="2">The sequence shown here is derived from an EMBL/GenBank/DDBJ whole genome shotgun (WGS) entry which is preliminary data.</text>
</comment>
<dbReference type="CDD" id="cd22209">
    <property type="entry name" value="EMC10"/>
    <property type="match status" value="1"/>
</dbReference>
<name>A0A9W8AI44_9FUNG</name>
<feature type="non-terminal residue" evidence="2">
    <location>
        <position position="1"/>
    </location>
</feature>
<keyword evidence="3" id="KW-1185">Reference proteome</keyword>
<sequence length="193" mass="21080">MFWHLSLWTVVALWSLQLITPVAFVNADKDGASPKVSHYELYYSDFFPLASAVTGPPKWYRRGSITVDSETGASTFRPADAEPASADPTTTFNALLQERGVVWQPKGPQYDATVASTIEEPRYGVALMEGSSSAPGQISMKLSPACTLKKTADPEQESWKLHLDHSGELFHFDYSAGDAQRCASSDSVEVTSL</sequence>
<evidence type="ECO:0000313" key="3">
    <source>
        <dbReference type="Proteomes" id="UP001150925"/>
    </source>
</evidence>
<protein>
    <submittedName>
        <fullName evidence="2">Uncharacterized protein</fullName>
    </submittedName>
</protein>
<evidence type="ECO:0000313" key="2">
    <source>
        <dbReference type="EMBL" id="KAJ1952235.1"/>
    </source>
</evidence>
<dbReference type="EMBL" id="JANBPY010003269">
    <property type="protein sequence ID" value="KAJ1952235.1"/>
    <property type="molecule type" value="Genomic_DNA"/>
</dbReference>
<evidence type="ECO:0000256" key="1">
    <source>
        <dbReference type="SAM" id="SignalP"/>
    </source>
</evidence>
<dbReference type="Proteomes" id="UP001150925">
    <property type="component" value="Unassembled WGS sequence"/>
</dbReference>
<keyword evidence="1" id="KW-0732">Signal</keyword>
<accession>A0A9W8AI44</accession>
<organism evidence="2 3">
    <name type="scientific">Dispira parvispora</name>
    <dbReference type="NCBI Taxonomy" id="1520584"/>
    <lineage>
        <taxon>Eukaryota</taxon>
        <taxon>Fungi</taxon>
        <taxon>Fungi incertae sedis</taxon>
        <taxon>Zoopagomycota</taxon>
        <taxon>Kickxellomycotina</taxon>
        <taxon>Dimargaritomycetes</taxon>
        <taxon>Dimargaritales</taxon>
        <taxon>Dimargaritaceae</taxon>
        <taxon>Dispira</taxon>
    </lineage>
</organism>
<feature type="signal peptide" evidence="1">
    <location>
        <begin position="1"/>
        <end position="27"/>
    </location>
</feature>
<gene>
    <name evidence="2" type="ORF">IWQ62_006269</name>
</gene>
<proteinExistence type="predicted"/>
<dbReference type="AlphaFoldDB" id="A0A9W8AI44"/>
<reference evidence="2" key="1">
    <citation type="submission" date="2022-07" db="EMBL/GenBank/DDBJ databases">
        <title>Phylogenomic reconstructions and comparative analyses of Kickxellomycotina fungi.</title>
        <authorList>
            <person name="Reynolds N.K."/>
            <person name="Stajich J.E."/>
            <person name="Barry K."/>
            <person name="Grigoriev I.V."/>
            <person name="Crous P."/>
            <person name="Smith M.E."/>
        </authorList>
    </citation>
    <scope>NUCLEOTIDE SEQUENCE</scope>
    <source>
        <strain evidence="2">RSA 1196</strain>
    </source>
</reference>
<feature type="chain" id="PRO_5040741001" evidence="1">
    <location>
        <begin position="28"/>
        <end position="193"/>
    </location>
</feature>